<evidence type="ECO:0000313" key="1">
    <source>
        <dbReference type="Proteomes" id="UP000887581"/>
    </source>
</evidence>
<proteinExistence type="predicted"/>
<protein>
    <submittedName>
        <fullName evidence="2">Uncharacterized protein</fullName>
    </submittedName>
</protein>
<dbReference type="Proteomes" id="UP000887581">
    <property type="component" value="Unplaced"/>
</dbReference>
<accession>A0A915Q169</accession>
<dbReference type="AlphaFoldDB" id="A0A915Q169"/>
<reference evidence="2" key="1">
    <citation type="submission" date="2022-11" db="UniProtKB">
        <authorList>
            <consortium name="WormBaseParasite"/>
        </authorList>
    </citation>
    <scope>IDENTIFICATION</scope>
</reference>
<sequence length="99" mass="10859">MQTRRTTFANCAHVTTSVAGVPVHSVHVGGHVGSTADAFQPLLKLYFIWLGDATLRKLFSRLNDKNLESASVNKPLSVELSHLLLLSEFPNFSYSAMIS</sequence>
<evidence type="ECO:0000313" key="2">
    <source>
        <dbReference type="WBParaSite" id="sdigi.contig436.g8307.t1"/>
    </source>
</evidence>
<keyword evidence="1" id="KW-1185">Reference proteome</keyword>
<dbReference type="WBParaSite" id="sdigi.contig436.g8307.t1">
    <property type="protein sequence ID" value="sdigi.contig436.g8307.t1"/>
    <property type="gene ID" value="sdigi.contig436.g8307"/>
</dbReference>
<name>A0A915Q169_9BILA</name>
<organism evidence="1 2">
    <name type="scientific">Setaria digitata</name>
    <dbReference type="NCBI Taxonomy" id="48799"/>
    <lineage>
        <taxon>Eukaryota</taxon>
        <taxon>Metazoa</taxon>
        <taxon>Ecdysozoa</taxon>
        <taxon>Nematoda</taxon>
        <taxon>Chromadorea</taxon>
        <taxon>Rhabditida</taxon>
        <taxon>Spirurina</taxon>
        <taxon>Spiruromorpha</taxon>
        <taxon>Filarioidea</taxon>
        <taxon>Setariidae</taxon>
        <taxon>Setaria</taxon>
    </lineage>
</organism>